<accession>A0ABT0HW61</accession>
<dbReference type="RefSeq" id="WP_248480508.1">
    <property type="nucleotide sequence ID" value="NZ_JALPRF010000011.1"/>
</dbReference>
<organism evidence="2 3">
    <name type="scientific">Spirosoma liriopis</name>
    <dbReference type="NCBI Taxonomy" id="2937440"/>
    <lineage>
        <taxon>Bacteria</taxon>
        <taxon>Pseudomonadati</taxon>
        <taxon>Bacteroidota</taxon>
        <taxon>Cytophagia</taxon>
        <taxon>Cytophagales</taxon>
        <taxon>Cytophagaceae</taxon>
        <taxon>Spirosoma</taxon>
    </lineage>
</organism>
<dbReference type="InterPro" id="IPR048667">
    <property type="entry name" value="Imm5-like"/>
</dbReference>
<protein>
    <recommendedName>
        <fullName evidence="1">Imm-5-like domain-containing protein</fullName>
    </recommendedName>
</protein>
<dbReference type="EMBL" id="JALPRF010000011">
    <property type="protein sequence ID" value="MCK8495755.1"/>
    <property type="molecule type" value="Genomic_DNA"/>
</dbReference>
<evidence type="ECO:0000313" key="3">
    <source>
        <dbReference type="Proteomes" id="UP001202180"/>
    </source>
</evidence>
<gene>
    <name evidence="2" type="ORF">M0L20_28070</name>
</gene>
<feature type="domain" description="Imm-5-like" evidence="1">
    <location>
        <begin position="20"/>
        <end position="148"/>
    </location>
</feature>
<reference evidence="2 3" key="1">
    <citation type="submission" date="2022-04" db="EMBL/GenBank/DDBJ databases">
        <title>Spirosoma sp. strain RP8 genome sequencing and assembly.</title>
        <authorList>
            <person name="Jung Y."/>
        </authorList>
    </citation>
    <scope>NUCLEOTIDE SEQUENCE [LARGE SCALE GENOMIC DNA]</scope>
    <source>
        <strain evidence="2 3">RP8</strain>
    </source>
</reference>
<keyword evidence="3" id="KW-1185">Reference proteome</keyword>
<evidence type="ECO:0000259" key="1">
    <source>
        <dbReference type="Pfam" id="PF21805"/>
    </source>
</evidence>
<dbReference type="Pfam" id="PF21805">
    <property type="entry name" value="Imm5_like"/>
    <property type="match status" value="1"/>
</dbReference>
<evidence type="ECO:0000313" key="2">
    <source>
        <dbReference type="EMBL" id="MCK8495755.1"/>
    </source>
</evidence>
<sequence length="171" mass="18914">MILPKERDPRFITLRRGGSLTDATHHLLAEWAATCAEHVLYLFEQANPDDKRPRQAIELTRAWINGEITMKQAHQAAFAANAAAKGLPDSARFAALAAGQAVAVAHVAAHELGAAAYAIKAVRASVDETEKEEIGSRECQWQRDQLSDTIRELVLDDQSQRNHLCWSVFNC</sequence>
<proteinExistence type="predicted"/>
<comment type="caution">
    <text evidence="2">The sequence shown here is derived from an EMBL/GenBank/DDBJ whole genome shotgun (WGS) entry which is preliminary data.</text>
</comment>
<dbReference type="Proteomes" id="UP001202180">
    <property type="component" value="Unassembled WGS sequence"/>
</dbReference>
<name>A0ABT0HW61_9BACT</name>